<dbReference type="Pfam" id="PF01255">
    <property type="entry name" value="Prenyltransf"/>
    <property type="match status" value="1"/>
</dbReference>
<dbReference type="SUPFAM" id="SSF64005">
    <property type="entry name" value="Undecaprenyl diphosphate synthase"/>
    <property type="match status" value="1"/>
</dbReference>
<keyword evidence="1 2" id="KW-0808">Transferase</keyword>
<dbReference type="InterPro" id="IPR036424">
    <property type="entry name" value="UPP_synth-like_sf"/>
</dbReference>
<evidence type="ECO:0000256" key="1">
    <source>
        <dbReference type="ARBA" id="ARBA00022679"/>
    </source>
</evidence>
<dbReference type="EC" id="2.5.1.31" evidence="2"/>
<dbReference type="AlphaFoldDB" id="A0A0X3BKH0"/>
<name>A0A0X3BKH0_9EURY</name>
<dbReference type="EMBL" id="LT158599">
    <property type="protein sequence ID" value="CVK31995.1"/>
    <property type="molecule type" value="Genomic_DNA"/>
</dbReference>
<evidence type="ECO:0000313" key="2">
    <source>
        <dbReference type="EMBL" id="CVK31995.1"/>
    </source>
</evidence>
<reference evidence="2 3" key="1">
    <citation type="submission" date="2016-01" db="EMBL/GenBank/DDBJ databases">
        <authorList>
            <person name="Manzoor S."/>
        </authorList>
    </citation>
    <scope>NUCLEOTIDE SEQUENCE [LARGE SCALE GENOMIC DNA]</scope>
    <source>
        <strain evidence="2">Methanoculleus sp MAB1</strain>
    </source>
</reference>
<dbReference type="GO" id="GO:0008834">
    <property type="term" value="F:ditrans,polycis-undecaprenyl-diphosphate synthase [(2E,6E)-farnesyl-diphosphate specific] activity"/>
    <property type="evidence" value="ECO:0007669"/>
    <property type="project" value="UniProtKB-EC"/>
</dbReference>
<dbReference type="InterPro" id="IPR001441">
    <property type="entry name" value="UPP_synth-like"/>
</dbReference>
<dbReference type="Proteomes" id="UP000069850">
    <property type="component" value="Chromosome 1"/>
</dbReference>
<dbReference type="FunFam" id="3.40.1180.10:FF:000016">
    <property type="entry name" value="Undecaprenyl diphosphate synthase"/>
    <property type="match status" value="1"/>
</dbReference>
<protein>
    <submittedName>
        <fullName evidence="2">Undecaprenyl pyrophosphate synthetase</fullName>
        <ecNumber evidence="2">2.5.1.31</ecNumber>
    </submittedName>
</protein>
<sequence>MEVVIYRLYERRLLADLHTLPEQICFMITEQDMLDAPGNLSLAVQWCRDLGIKSVMFHISTDDPARLERCLPLIRTISSIARLTLHYGDESEVSGEGMGVTVAIGKSGREEIADCVRRMAEDGVDPASVDEGLLESYLTFKYEPDLVIKTGGDHLTDFLIWQSVYSELFFLDVNWALLRKVDFLRALRDFQSRARRFGK</sequence>
<dbReference type="Gene3D" id="3.40.1180.10">
    <property type="entry name" value="Decaprenyl diphosphate synthase-like"/>
    <property type="match status" value="1"/>
</dbReference>
<organism evidence="2 3">
    <name type="scientific">Methanoculleus bourgensis</name>
    <dbReference type="NCBI Taxonomy" id="83986"/>
    <lineage>
        <taxon>Archaea</taxon>
        <taxon>Methanobacteriati</taxon>
        <taxon>Methanobacteriota</taxon>
        <taxon>Stenosarchaea group</taxon>
        <taxon>Methanomicrobia</taxon>
        <taxon>Methanomicrobiales</taxon>
        <taxon>Methanomicrobiaceae</taxon>
        <taxon>Methanoculleus</taxon>
    </lineage>
</organism>
<dbReference type="PANTHER" id="PTHR10291:SF28">
    <property type="entry name" value="UNDECAPRENYL DIPHOSPHATE SYNTHASE"/>
    <property type="match status" value="1"/>
</dbReference>
<gene>
    <name evidence="2" type="ORF">MMAB1_0781</name>
</gene>
<proteinExistence type="predicted"/>
<evidence type="ECO:0000313" key="3">
    <source>
        <dbReference type="Proteomes" id="UP000069850"/>
    </source>
</evidence>
<dbReference type="GO" id="GO:0016094">
    <property type="term" value="P:polyprenol biosynthetic process"/>
    <property type="evidence" value="ECO:0007669"/>
    <property type="project" value="TreeGrafter"/>
</dbReference>
<dbReference type="KEGG" id="mema:MMAB1_0781"/>
<dbReference type="PANTHER" id="PTHR10291">
    <property type="entry name" value="DEHYDRODOLICHYL DIPHOSPHATE SYNTHASE FAMILY MEMBER"/>
    <property type="match status" value="1"/>
</dbReference>
<accession>A0A0X3BKH0</accession>